<dbReference type="PIRSF" id="PIRSF000440">
    <property type="entry name" value="CAT"/>
    <property type="match status" value="1"/>
</dbReference>
<protein>
    <submittedName>
        <fullName evidence="1">CatA-like O-acetyltransferase</fullName>
    </submittedName>
</protein>
<evidence type="ECO:0000313" key="1">
    <source>
        <dbReference type="EMBL" id="MEQ2563558.1"/>
    </source>
</evidence>
<comment type="caution">
    <text evidence="1">The sequence shown here is derived from an EMBL/GenBank/DDBJ whole genome shotgun (WGS) entry which is preliminary data.</text>
</comment>
<dbReference type="RefSeq" id="WP_349229687.1">
    <property type="nucleotide sequence ID" value="NZ_JBBMFJ010000021.1"/>
</dbReference>
<keyword evidence="2" id="KW-1185">Reference proteome</keyword>
<dbReference type="PANTHER" id="PTHR38474:SF2">
    <property type="entry name" value="CHLORAMPHENICOL ACETYLTRANSFERASE"/>
    <property type="match status" value="1"/>
</dbReference>
<dbReference type="InterPro" id="IPR001707">
    <property type="entry name" value="Cmp_AcTrfase"/>
</dbReference>
<accession>A0ABV1HNK0</accession>
<dbReference type="Proteomes" id="UP001437460">
    <property type="component" value="Unassembled WGS sequence"/>
</dbReference>
<dbReference type="InterPro" id="IPR023213">
    <property type="entry name" value="CAT-like_dom_sf"/>
</dbReference>
<gene>
    <name evidence="1" type="ORF">WMO41_10380</name>
</gene>
<dbReference type="SMART" id="SM01059">
    <property type="entry name" value="CAT"/>
    <property type="match status" value="1"/>
</dbReference>
<dbReference type="EMBL" id="JBBMFJ010000021">
    <property type="protein sequence ID" value="MEQ2563558.1"/>
    <property type="molecule type" value="Genomic_DNA"/>
</dbReference>
<evidence type="ECO:0000313" key="2">
    <source>
        <dbReference type="Proteomes" id="UP001437460"/>
    </source>
</evidence>
<name>A0ABV1HNK0_9FIRM</name>
<proteinExistence type="predicted"/>
<dbReference type="Pfam" id="PF00302">
    <property type="entry name" value="CAT"/>
    <property type="match status" value="1"/>
</dbReference>
<sequence length="219" mass="25527">MTGYRKIDMTTWPRREHYRYYTEKLKIECNMTVPIDVKKLLDFCHESGQKFYPSLIYLVTKVLNQMENFRMFKDAEGNLCVWDQVVPNYTIFHEDDKTFSDCWTEYSDDFEVFYREITKDMEEGQKKKGIKAKAGQPANFYCISCVPWAAFTAFGSRTLGSTEPAYFPIITMGKYEKSGEKILMPVNMMIAHAVADGYHAGMFFQKLQEAIDEGGFIRT</sequence>
<dbReference type="PANTHER" id="PTHR38474">
    <property type="entry name" value="SLR0299 PROTEIN"/>
    <property type="match status" value="1"/>
</dbReference>
<dbReference type="SUPFAM" id="SSF52777">
    <property type="entry name" value="CoA-dependent acyltransferases"/>
    <property type="match status" value="1"/>
</dbReference>
<dbReference type="Gene3D" id="3.30.559.10">
    <property type="entry name" value="Chloramphenicol acetyltransferase-like domain"/>
    <property type="match status" value="1"/>
</dbReference>
<reference evidence="1 2" key="1">
    <citation type="submission" date="2024-03" db="EMBL/GenBank/DDBJ databases">
        <title>Human intestinal bacterial collection.</title>
        <authorList>
            <person name="Pauvert C."/>
            <person name="Hitch T.C.A."/>
            <person name="Clavel T."/>
        </authorList>
    </citation>
    <scope>NUCLEOTIDE SEQUENCE [LARGE SCALE GENOMIC DNA]</scope>
    <source>
        <strain evidence="1 2">CLA-AP-H27</strain>
    </source>
</reference>
<organism evidence="1 2">
    <name type="scientific">Ventrimonas faecis</name>
    <dbReference type="NCBI Taxonomy" id="3133170"/>
    <lineage>
        <taxon>Bacteria</taxon>
        <taxon>Bacillati</taxon>
        <taxon>Bacillota</taxon>
        <taxon>Clostridia</taxon>
        <taxon>Lachnospirales</taxon>
        <taxon>Lachnospiraceae</taxon>
        <taxon>Ventrimonas</taxon>
    </lineage>
</organism>